<evidence type="ECO:0000313" key="1">
    <source>
        <dbReference type="EMBL" id="RMX55884.1"/>
    </source>
</evidence>
<comment type="caution">
    <text evidence="1">The sequence shown here is derived from an EMBL/GenBank/DDBJ whole genome shotgun (WGS) entry which is preliminary data.</text>
</comment>
<dbReference type="STRING" id="46731.A0A3M6UQP0"/>
<gene>
    <name evidence="1" type="ORF">pdam_00006286</name>
</gene>
<evidence type="ECO:0000313" key="2">
    <source>
        <dbReference type="Proteomes" id="UP000275408"/>
    </source>
</evidence>
<name>A0A3M6UQP0_POCDA</name>
<accession>A0A3M6UQP0</accession>
<dbReference type="Proteomes" id="UP000275408">
    <property type="component" value="Unassembled WGS sequence"/>
</dbReference>
<dbReference type="EMBL" id="RCHS01000990">
    <property type="protein sequence ID" value="RMX55884.1"/>
    <property type="molecule type" value="Genomic_DNA"/>
</dbReference>
<protein>
    <submittedName>
        <fullName evidence="1">Uncharacterized protein</fullName>
    </submittedName>
</protein>
<proteinExistence type="predicted"/>
<reference evidence="1 2" key="1">
    <citation type="journal article" date="2018" name="Sci. Rep.">
        <title>Comparative analysis of the Pocillopora damicornis genome highlights role of immune system in coral evolution.</title>
        <authorList>
            <person name="Cunning R."/>
            <person name="Bay R.A."/>
            <person name="Gillette P."/>
            <person name="Baker A.C."/>
            <person name="Traylor-Knowles N."/>
        </authorList>
    </citation>
    <scope>NUCLEOTIDE SEQUENCE [LARGE SCALE GENOMIC DNA]</scope>
    <source>
        <strain evidence="1">RSMAS</strain>
        <tissue evidence="1">Whole animal</tissue>
    </source>
</reference>
<dbReference type="AlphaFoldDB" id="A0A3M6UQP0"/>
<keyword evidence="2" id="KW-1185">Reference proteome</keyword>
<organism evidence="1 2">
    <name type="scientific">Pocillopora damicornis</name>
    <name type="common">Cauliflower coral</name>
    <name type="synonym">Millepora damicornis</name>
    <dbReference type="NCBI Taxonomy" id="46731"/>
    <lineage>
        <taxon>Eukaryota</taxon>
        <taxon>Metazoa</taxon>
        <taxon>Cnidaria</taxon>
        <taxon>Anthozoa</taxon>
        <taxon>Hexacorallia</taxon>
        <taxon>Scleractinia</taxon>
        <taxon>Astrocoeniina</taxon>
        <taxon>Pocilloporidae</taxon>
        <taxon>Pocillopora</taxon>
    </lineage>
</organism>
<sequence length="168" mass="19775">MKDYKLAINHTIEKTNCPAKQHPLIPEQGPSHVSFNAGEDITSVLHFIFSRVYNKVFRSVLPLKPKPFQSNLIISGVLCVWHGIEIWKALGLLFPYVLIFYTIHHLEPSSLWLSALSMLNELCHQRNYFPDHYNFKTKWLTLLTEIKVEIWHTLLQFHLTDYYRAEQI</sequence>